<dbReference type="GO" id="GO:0051213">
    <property type="term" value="F:dioxygenase activity"/>
    <property type="evidence" value="ECO:0007669"/>
    <property type="project" value="UniProtKB-KW"/>
</dbReference>
<dbReference type="Gene3D" id="3.50.50.60">
    <property type="entry name" value="FAD/NAD(P)-binding domain"/>
    <property type="match status" value="2"/>
</dbReference>
<dbReference type="InterPro" id="IPR016156">
    <property type="entry name" value="FAD/NAD-linked_Rdtase_dimer_sf"/>
</dbReference>
<evidence type="ECO:0000256" key="4">
    <source>
        <dbReference type="ARBA" id="ARBA00023002"/>
    </source>
</evidence>
<evidence type="ECO:0000256" key="2">
    <source>
        <dbReference type="ARBA" id="ARBA00022630"/>
    </source>
</evidence>
<dbReference type="Pfam" id="PF07992">
    <property type="entry name" value="Pyr_redox_2"/>
    <property type="match status" value="1"/>
</dbReference>
<keyword evidence="4" id="KW-0560">Oxidoreductase</keyword>
<dbReference type="InterPro" id="IPR050446">
    <property type="entry name" value="FAD-oxidoreductase/Apoptosis"/>
</dbReference>
<dbReference type="PRINTS" id="PR00368">
    <property type="entry name" value="FADPNR"/>
</dbReference>
<evidence type="ECO:0000259" key="5">
    <source>
        <dbReference type="Pfam" id="PF07992"/>
    </source>
</evidence>
<dbReference type="PANTHER" id="PTHR43557">
    <property type="entry name" value="APOPTOSIS-INDUCING FACTOR 1"/>
    <property type="match status" value="1"/>
</dbReference>
<dbReference type="Gene3D" id="3.30.390.30">
    <property type="match status" value="1"/>
</dbReference>
<evidence type="ECO:0000313" key="6">
    <source>
        <dbReference type="EMBL" id="SFB56608.1"/>
    </source>
</evidence>
<protein>
    <submittedName>
        <fullName evidence="6">3-phenylpropionate/trans-cinnamate dioxygenase ferredoxin reductase subunit</fullName>
    </submittedName>
</protein>
<dbReference type="RefSeq" id="WP_091676895.1">
    <property type="nucleotide sequence ID" value="NZ_FOKG01000020.1"/>
</dbReference>
<dbReference type="PANTHER" id="PTHR43557:SF2">
    <property type="entry name" value="RIESKE DOMAIN-CONTAINING PROTEIN-RELATED"/>
    <property type="match status" value="1"/>
</dbReference>
<dbReference type="InterPro" id="IPR036188">
    <property type="entry name" value="FAD/NAD-bd_sf"/>
</dbReference>
<evidence type="ECO:0000256" key="3">
    <source>
        <dbReference type="ARBA" id="ARBA00022827"/>
    </source>
</evidence>
<organism evidence="6 7">
    <name type="scientific">Amycolatopsis marina</name>
    <dbReference type="NCBI Taxonomy" id="490629"/>
    <lineage>
        <taxon>Bacteria</taxon>
        <taxon>Bacillati</taxon>
        <taxon>Actinomycetota</taxon>
        <taxon>Actinomycetes</taxon>
        <taxon>Pseudonocardiales</taxon>
        <taxon>Pseudonocardiaceae</taxon>
        <taxon>Amycolatopsis</taxon>
    </lineage>
</organism>
<evidence type="ECO:0000313" key="7">
    <source>
        <dbReference type="Proteomes" id="UP000243799"/>
    </source>
</evidence>
<dbReference type="InterPro" id="IPR023753">
    <property type="entry name" value="FAD/NAD-binding_dom"/>
</dbReference>
<keyword evidence="7" id="KW-1185">Reference proteome</keyword>
<dbReference type="PRINTS" id="PR00411">
    <property type="entry name" value="PNDRDTASEI"/>
</dbReference>
<dbReference type="Proteomes" id="UP000243799">
    <property type="component" value="Unassembled WGS sequence"/>
</dbReference>
<reference evidence="7" key="1">
    <citation type="submission" date="2016-10" db="EMBL/GenBank/DDBJ databases">
        <authorList>
            <person name="Varghese N."/>
            <person name="Submissions S."/>
        </authorList>
    </citation>
    <scope>NUCLEOTIDE SEQUENCE [LARGE SCALE GENOMIC DNA]</scope>
    <source>
        <strain evidence="7">CGMCC 4.3568</strain>
    </source>
</reference>
<dbReference type="OrthoDB" id="4475657at2"/>
<dbReference type="AlphaFoldDB" id="A0A1I1C6U4"/>
<dbReference type="SUPFAM" id="SSF55424">
    <property type="entry name" value="FAD/NAD-linked reductases, dimerisation (C-terminal) domain"/>
    <property type="match status" value="1"/>
</dbReference>
<comment type="cofactor">
    <cofactor evidence="1">
        <name>FAD</name>
        <dbReference type="ChEBI" id="CHEBI:57692"/>
    </cofactor>
</comment>
<dbReference type="GO" id="GO:0005737">
    <property type="term" value="C:cytoplasm"/>
    <property type="evidence" value="ECO:0007669"/>
    <property type="project" value="TreeGrafter"/>
</dbReference>
<dbReference type="GO" id="GO:0016651">
    <property type="term" value="F:oxidoreductase activity, acting on NAD(P)H"/>
    <property type="evidence" value="ECO:0007669"/>
    <property type="project" value="TreeGrafter"/>
</dbReference>
<dbReference type="STRING" id="490629.SAMN05216266_12020"/>
<evidence type="ECO:0000256" key="1">
    <source>
        <dbReference type="ARBA" id="ARBA00001974"/>
    </source>
</evidence>
<keyword evidence="6" id="KW-0223">Dioxygenase</keyword>
<dbReference type="EMBL" id="FOKG01000020">
    <property type="protein sequence ID" value="SFB56608.1"/>
    <property type="molecule type" value="Genomic_DNA"/>
</dbReference>
<accession>A0A1I1C6U4</accession>
<proteinExistence type="predicted"/>
<gene>
    <name evidence="6" type="ORF">SAMN05216266_12020</name>
</gene>
<dbReference type="SUPFAM" id="SSF51905">
    <property type="entry name" value="FAD/NAD(P)-binding domain"/>
    <property type="match status" value="1"/>
</dbReference>
<keyword evidence="2" id="KW-0285">Flavoprotein</keyword>
<keyword evidence="3" id="KW-0274">FAD</keyword>
<name>A0A1I1C6U4_9PSEU</name>
<feature type="domain" description="FAD/NAD(P)-binding" evidence="5">
    <location>
        <begin position="7"/>
        <end position="301"/>
    </location>
</feature>
<sequence length="387" mass="40684">MRRPSGRVVIVGGGVAGLRVAEALRGHGFSGELLGIGAEDHAPYARPPLSKAALHNSGVVEVLASSATDVRWNFGTAAVDLDLAGPYVRLDDGRLIESDAVVIATGVRARTLPGMDRTLSLRTVEDAERLRGVLAEAPGHLVIIGAGFIGSEVAVAARARNWEVTVVDAQATPLAAALGPAVAQWLWEQHRARGVHTRFGQSVRSTDKAGTRWHVSLDNGAALEADAVVTGLGAKPNTEWLGTSGLDVSDGVLTDERRRAVTADGAVAGDIVAIGDVARTPSALTGGRAIRWEHWTAAVADARRAATVLVGLEPPPELPTVFWTDVYQDRVQVLCLPSGTESEPEPGPRGFCVRYDTAGVLSGAVAVNWPQRLAVLQREIAKFGVTT</sequence>